<gene>
    <name evidence="7" type="ORF">RclHR1_00950033</name>
</gene>
<sequence>MKIKDFYEISKPLILDGGFATELETTYGKKFSTNLWSASCLYEDPDAIREVHLSYFRAGADIASTCSYQIPVDTFIKEGFTYQESIELIQKSVHIAVEARDVFWKEYQTNKDHECQTKNDNYEIYQTKNDNDQEYQTKNEAKNGKDQERMKPMIALSLGPFGGPLGDYSEYTGNYGNEVNLETLKDFHKKNLNLFKPLLSLIDFIAFETVPSYLEAESICSLLKEENLDIPCWISFSCKNEEQISHGELIIDCVQLCSKIESIVSIGINCVKPRYIEKLVKIIREGLDQNGYEKKYVICYPNGEDFDYYNDKNSHEILSKEFEDYTKIWVELAKSKVIVGGCCKSTPDHIRCIRNVLKN</sequence>
<dbReference type="AlphaFoldDB" id="A0A2Z6S4Y0"/>
<dbReference type="STRING" id="94130.A0A2Z6S4Y0"/>
<dbReference type="PANTHER" id="PTHR46015:SF1">
    <property type="entry name" value="HOMOCYSTEINE S-METHYLTRANSFERASE-LIKE ISOFORM 1"/>
    <property type="match status" value="1"/>
</dbReference>
<dbReference type="PROSITE" id="PS50970">
    <property type="entry name" value="HCY"/>
    <property type="match status" value="1"/>
</dbReference>
<feature type="binding site" evidence="5">
    <location>
        <position position="342"/>
    </location>
    <ligand>
        <name>Zn(2+)</name>
        <dbReference type="ChEBI" id="CHEBI:29105"/>
    </ligand>
</feature>
<organism evidence="7 8">
    <name type="scientific">Rhizophagus clarus</name>
    <dbReference type="NCBI Taxonomy" id="94130"/>
    <lineage>
        <taxon>Eukaryota</taxon>
        <taxon>Fungi</taxon>
        <taxon>Fungi incertae sedis</taxon>
        <taxon>Mucoromycota</taxon>
        <taxon>Glomeromycotina</taxon>
        <taxon>Glomeromycetes</taxon>
        <taxon>Glomerales</taxon>
        <taxon>Glomeraceae</taxon>
        <taxon>Rhizophagus</taxon>
    </lineage>
</organism>
<dbReference type="InterPro" id="IPR017226">
    <property type="entry name" value="BHMT-like"/>
</dbReference>
<dbReference type="EMBL" id="BEXD01004370">
    <property type="protein sequence ID" value="GBC10296.1"/>
    <property type="molecule type" value="Genomic_DNA"/>
</dbReference>
<dbReference type="InterPro" id="IPR051486">
    <property type="entry name" value="Hcy_S-methyltransferase"/>
</dbReference>
<proteinExistence type="predicted"/>
<dbReference type="GO" id="GO:0032259">
    <property type="term" value="P:methylation"/>
    <property type="evidence" value="ECO:0007669"/>
    <property type="project" value="UniProtKB-KW"/>
</dbReference>
<feature type="binding site" evidence="5">
    <location>
        <position position="343"/>
    </location>
    <ligand>
        <name>Zn(2+)</name>
        <dbReference type="ChEBI" id="CHEBI:29105"/>
    </ligand>
</feature>
<dbReference type="PANTHER" id="PTHR46015">
    <property type="entry name" value="ZGC:172121"/>
    <property type="match status" value="1"/>
</dbReference>
<dbReference type="Pfam" id="PF02574">
    <property type="entry name" value="S-methyl_trans"/>
    <property type="match status" value="1"/>
</dbReference>
<accession>A0A2Z6S4Y0</accession>
<evidence type="ECO:0000256" key="2">
    <source>
        <dbReference type="ARBA" id="ARBA00022679"/>
    </source>
</evidence>
<evidence type="ECO:0000313" key="7">
    <source>
        <dbReference type="EMBL" id="GBC10296.1"/>
    </source>
</evidence>
<evidence type="ECO:0000256" key="3">
    <source>
        <dbReference type="ARBA" id="ARBA00022723"/>
    </source>
</evidence>
<keyword evidence="3 5" id="KW-0479">Metal-binding</keyword>
<comment type="caution">
    <text evidence="7">The sequence shown here is derived from an EMBL/GenBank/DDBJ whole genome shotgun (WGS) entry which is preliminary data.</text>
</comment>
<dbReference type="Proteomes" id="UP000247702">
    <property type="component" value="Unassembled WGS sequence"/>
</dbReference>
<dbReference type="SUPFAM" id="SSF82282">
    <property type="entry name" value="Homocysteine S-methyltransferase"/>
    <property type="match status" value="1"/>
</dbReference>
<dbReference type="GO" id="GO:0008898">
    <property type="term" value="F:S-adenosylmethionine-homocysteine S-methyltransferase activity"/>
    <property type="evidence" value="ECO:0007669"/>
    <property type="project" value="TreeGrafter"/>
</dbReference>
<dbReference type="Gene3D" id="3.20.20.330">
    <property type="entry name" value="Homocysteine-binding-like domain"/>
    <property type="match status" value="1"/>
</dbReference>
<dbReference type="InterPro" id="IPR003726">
    <property type="entry name" value="HCY_dom"/>
</dbReference>
<dbReference type="InterPro" id="IPR036589">
    <property type="entry name" value="HCY_dom_sf"/>
</dbReference>
<protein>
    <recommendedName>
        <fullName evidence="6">Hcy-binding domain-containing protein</fullName>
    </recommendedName>
</protein>
<evidence type="ECO:0000259" key="6">
    <source>
        <dbReference type="PROSITE" id="PS50970"/>
    </source>
</evidence>
<evidence type="ECO:0000256" key="4">
    <source>
        <dbReference type="ARBA" id="ARBA00022833"/>
    </source>
</evidence>
<evidence type="ECO:0000313" key="8">
    <source>
        <dbReference type="Proteomes" id="UP000247702"/>
    </source>
</evidence>
<dbReference type="GO" id="GO:0008270">
    <property type="term" value="F:zinc ion binding"/>
    <property type="evidence" value="ECO:0007669"/>
    <property type="project" value="InterPro"/>
</dbReference>
<name>A0A2Z6S4Y0_9GLOM</name>
<evidence type="ECO:0000256" key="5">
    <source>
        <dbReference type="PROSITE-ProRule" id="PRU00333"/>
    </source>
</evidence>
<comment type="cofactor">
    <cofactor evidence="5">
        <name>Zn(2+)</name>
        <dbReference type="ChEBI" id="CHEBI:29105"/>
    </cofactor>
</comment>
<dbReference type="NCBIfam" id="NF007020">
    <property type="entry name" value="PRK09485.1"/>
    <property type="match status" value="1"/>
</dbReference>
<dbReference type="GO" id="GO:0033528">
    <property type="term" value="P:S-methylmethionine cycle"/>
    <property type="evidence" value="ECO:0007669"/>
    <property type="project" value="TreeGrafter"/>
</dbReference>
<dbReference type="GO" id="GO:0009086">
    <property type="term" value="P:methionine biosynthetic process"/>
    <property type="evidence" value="ECO:0007669"/>
    <property type="project" value="InterPro"/>
</dbReference>
<keyword evidence="1 5" id="KW-0489">Methyltransferase</keyword>
<keyword evidence="8" id="KW-1185">Reference proteome</keyword>
<dbReference type="PIRSF" id="PIRSF037505">
    <property type="entry name" value="Betaine_HMT"/>
    <property type="match status" value="1"/>
</dbReference>
<feature type="binding site" evidence="5">
    <location>
        <position position="270"/>
    </location>
    <ligand>
        <name>Zn(2+)</name>
        <dbReference type="ChEBI" id="CHEBI:29105"/>
    </ligand>
</feature>
<reference evidence="7 8" key="1">
    <citation type="submission" date="2017-11" db="EMBL/GenBank/DDBJ databases">
        <title>The genome of Rhizophagus clarus HR1 reveals common genetic basis of auxotrophy among arbuscular mycorrhizal fungi.</title>
        <authorList>
            <person name="Kobayashi Y."/>
        </authorList>
    </citation>
    <scope>NUCLEOTIDE SEQUENCE [LARGE SCALE GENOMIC DNA]</scope>
    <source>
        <strain evidence="7 8">HR1</strain>
    </source>
</reference>
<keyword evidence="4 5" id="KW-0862">Zinc</keyword>
<keyword evidence="2 5" id="KW-0808">Transferase</keyword>
<evidence type="ECO:0000256" key="1">
    <source>
        <dbReference type="ARBA" id="ARBA00022603"/>
    </source>
</evidence>
<feature type="domain" description="Hcy-binding" evidence="6">
    <location>
        <begin position="1"/>
        <end position="357"/>
    </location>
</feature>